<organism evidence="2">
    <name type="scientific">Hishimonus phycitis</name>
    <dbReference type="NCBI Taxonomy" id="706848"/>
    <lineage>
        <taxon>Eukaryota</taxon>
        <taxon>Metazoa</taxon>
        <taxon>Ecdysozoa</taxon>
        <taxon>Arthropoda</taxon>
        <taxon>Hexapoda</taxon>
        <taxon>Insecta</taxon>
        <taxon>Pterygota</taxon>
        <taxon>Neoptera</taxon>
        <taxon>Paraneoptera</taxon>
        <taxon>Hemiptera</taxon>
        <taxon>Auchenorrhyncha</taxon>
        <taxon>Membracoidea</taxon>
        <taxon>Cicadellidae</taxon>
        <taxon>Deltocephalinae</taxon>
        <taxon>Hishimonus</taxon>
    </lineage>
</organism>
<geneLocation type="mitochondrion" evidence="2"/>
<keyword evidence="1" id="KW-1133">Transmembrane helix</keyword>
<gene>
    <name evidence="2" type="primary">atp8</name>
</gene>
<feature type="transmembrane region" description="Helical" evidence="1">
    <location>
        <begin position="6"/>
        <end position="31"/>
    </location>
</feature>
<dbReference type="EMBL" id="KX437727">
    <property type="protein sequence ID" value="ATD53027.1"/>
    <property type="molecule type" value="Genomic_DNA"/>
</dbReference>
<sequence length="50" mass="6222">MPQMAPMWWTLIMLLTLIFMLIMLMINYFSFIKKLTTKSMIFSKKMIWKW</sequence>
<keyword evidence="2" id="KW-0496">Mitochondrion</keyword>
<proteinExistence type="predicted"/>
<dbReference type="AlphaFoldDB" id="A0A343K628"/>
<keyword evidence="1" id="KW-0812">Transmembrane</keyword>
<keyword evidence="1" id="KW-0472">Membrane</keyword>
<evidence type="ECO:0000256" key="1">
    <source>
        <dbReference type="SAM" id="Phobius"/>
    </source>
</evidence>
<accession>A0A343K628</accession>
<protein>
    <submittedName>
        <fullName evidence="2">ATP synthase F0 subunit 8</fullName>
    </submittedName>
</protein>
<name>A0A343K628_9HEMI</name>
<evidence type="ECO:0000313" key="2">
    <source>
        <dbReference type="EMBL" id="ATD53027.1"/>
    </source>
</evidence>
<reference evidence="2" key="1">
    <citation type="journal article" date="2017" name="Zool. J. Linn. Soc.">
        <title>Insufficient power of mitogenomic data in resolving the auchenorrhynchan monophyly.</title>
        <authorList>
            <person name="Song N."/>
            <person name="Cai W."/>
            <person name="Li H."/>
        </authorList>
    </citation>
    <scope>NUCLEOTIDE SEQUENCE</scope>
</reference>